<dbReference type="InterPro" id="IPR043502">
    <property type="entry name" value="DNA/RNA_pol_sf"/>
</dbReference>
<reference evidence="1 2" key="1">
    <citation type="journal article" date="2017" name="Genome Biol. Evol.">
        <title>Phytophthora megakarya and P. palmivora, closely related causal agents of cacao black pod rot, underwent increases in genome sizes and gene numbers by different mechanisms.</title>
        <authorList>
            <person name="Ali S.S."/>
            <person name="Shao J."/>
            <person name="Lary D.J."/>
            <person name="Kronmiller B."/>
            <person name="Shen D."/>
            <person name="Strem M.D."/>
            <person name="Amoako-Attah I."/>
            <person name="Akrofi A.Y."/>
            <person name="Begoude B.A."/>
            <person name="Ten Hoopen G.M."/>
            <person name="Coulibaly K."/>
            <person name="Kebe B.I."/>
            <person name="Melnick R.L."/>
            <person name="Guiltinan M.J."/>
            <person name="Tyler B.M."/>
            <person name="Meinhardt L.W."/>
            <person name="Bailey B.A."/>
        </authorList>
    </citation>
    <scope>NUCLEOTIDE SEQUENCE [LARGE SCALE GENOMIC DNA]</scope>
    <source>
        <strain evidence="2">sbr112.9</strain>
    </source>
</reference>
<name>A0A2P4XNH1_9STRA</name>
<dbReference type="EMBL" id="NCKW01009477">
    <property type="protein sequence ID" value="POM67087.1"/>
    <property type="molecule type" value="Genomic_DNA"/>
</dbReference>
<dbReference type="AlphaFoldDB" id="A0A2P4XNH1"/>
<evidence type="ECO:0000313" key="1">
    <source>
        <dbReference type="EMBL" id="POM67087.1"/>
    </source>
</evidence>
<dbReference type="OrthoDB" id="95426at2759"/>
<keyword evidence="2" id="KW-1185">Reference proteome</keyword>
<evidence type="ECO:0000313" key="2">
    <source>
        <dbReference type="Proteomes" id="UP000237271"/>
    </source>
</evidence>
<accession>A0A2P4XNH1</accession>
<proteinExistence type="predicted"/>
<comment type="caution">
    <text evidence="1">The sequence shown here is derived from an EMBL/GenBank/DDBJ whole genome shotgun (WGS) entry which is preliminary data.</text>
</comment>
<protein>
    <recommendedName>
        <fullName evidence="3">Reverse transcriptase/retrotransposon-derived protein RNase H-like domain-containing protein</fullName>
    </recommendedName>
</protein>
<dbReference type="Proteomes" id="UP000237271">
    <property type="component" value="Unassembled WGS sequence"/>
</dbReference>
<gene>
    <name evidence="1" type="ORF">PHPALM_16963</name>
</gene>
<dbReference type="InterPro" id="IPR051320">
    <property type="entry name" value="Viral_Replic_Matur_Polypro"/>
</dbReference>
<sequence>MLESLMPMWASAEKSFIPQGVVDSLRAVQPLLVPVSLAATGEGDEFLLGRDALKELGIDVEGQLAQNISKCSLFEIEVRWRESLIYGDGIRRDPSRVEALTALPLPETIVDTQYFDCATNCLQDSLPDYARSIAQFNEKLNAEHKRVGSRNRDVLNVATTWVQRKQDTYAAVKPLVHYSVLIAPPAPKAELLVFTDASLMGYSIMVTQVVDWDPFCLS</sequence>
<dbReference type="SUPFAM" id="SSF56672">
    <property type="entry name" value="DNA/RNA polymerases"/>
    <property type="match status" value="1"/>
</dbReference>
<dbReference type="PANTHER" id="PTHR33064">
    <property type="entry name" value="POL PROTEIN"/>
    <property type="match status" value="1"/>
</dbReference>
<evidence type="ECO:0008006" key="3">
    <source>
        <dbReference type="Google" id="ProtNLM"/>
    </source>
</evidence>
<dbReference type="PANTHER" id="PTHR33064:SF37">
    <property type="entry name" value="RIBONUCLEASE H"/>
    <property type="match status" value="1"/>
</dbReference>
<organism evidence="1 2">
    <name type="scientific">Phytophthora palmivora</name>
    <dbReference type="NCBI Taxonomy" id="4796"/>
    <lineage>
        <taxon>Eukaryota</taxon>
        <taxon>Sar</taxon>
        <taxon>Stramenopiles</taxon>
        <taxon>Oomycota</taxon>
        <taxon>Peronosporomycetes</taxon>
        <taxon>Peronosporales</taxon>
        <taxon>Peronosporaceae</taxon>
        <taxon>Phytophthora</taxon>
    </lineage>
</organism>